<evidence type="ECO:0000256" key="2">
    <source>
        <dbReference type="ARBA" id="ARBA00006375"/>
    </source>
</evidence>
<dbReference type="PANTHER" id="PTHR45928:SF1">
    <property type="entry name" value="RE38146P"/>
    <property type="match status" value="1"/>
</dbReference>
<keyword evidence="13" id="KW-1185">Reference proteome</keyword>
<keyword evidence="5" id="KW-0677">Repeat</keyword>
<feature type="non-terminal residue" evidence="12">
    <location>
        <position position="140"/>
    </location>
</feature>
<dbReference type="InterPro" id="IPR051508">
    <property type="entry name" value="Mito_Carrier_Antiporter"/>
</dbReference>
<organism evidence="12 13">
    <name type="scientific">Reticulomyxa filosa</name>
    <dbReference type="NCBI Taxonomy" id="46433"/>
    <lineage>
        <taxon>Eukaryota</taxon>
        <taxon>Sar</taxon>
        <taxon>Rhizaria</taxon>
        <taxon>Retaria</taxon>
        <taxon>Foraminifera</taxon>
        <taxon>Monothalamids</taxon>
        <taxon>Reticulomyxidae</taxon>
        <taxon>Reticulomyxa</taxon>
    </lineage>
</organism>
<evidence type="ECO:0000313" key="12">
    <source>
        <dbReference type="EMBL" id="ETO16848.1"/>
    </source>
</evidence>
<evidence type="ECO:0000256" key="6">
    <source>
        <dbReference type="ARBA" id="ARBA00022792"/>
    </source>
</evidence>
<evidence type="ECO:0000256" key="7">
    <source>
        <dbReference type="ARBA" id="ARBA00022989"/>
    </source>
</evidence>
<accession>X6MS98</accession>
<evidence type="ECO:0000313" key="13">
    <source>
        <dbReference type="Proteomes" id="UP000023152"/>
    </source>
</evidence>
<proteinExistence type="inferred from homology"/>
<feature type="repeat" description="Solcar" evidence="10">
    <location>
        <begin position="1"/>
        <end position="60"/>
    </location>
</feature>
<sequence length="140" mass="15190">MQSQGELGVAKVYKNSFDCFVQMYQKGGIRALQMGLVPGILYQVAMNGTRLGCYDPMKEWLGVNDPQKKHSFVRTIAAAAAVGSIGASVGSPFFLIKVRCQVEASKFAVAVGTQHSYGGKFWTAVRSIYHRDGIAGFFNG</sequence>
<dbReference type="GO" id="GO:0005743">
    <property type="term" value="C:mitochondrial inner membrane"/>
    <property type="evidence" value="ECO:0007669"/>
    <property type="project" value="UniProtKB-SubCell"/>
</dbReference>
<evidence type="ECO:0000256" key="10">
    <source>
        <dbReference type="PROSITE-ProRule" id="PRU00282"/>
    </source>
</evidence>
<keyword evidence="8" id="KW-0496">Mitochondrion</keyword>
<evidence type="ECO:0000256" key="8">
    <source>
        <dbReference type="ARBA" id="ARBA00023128"/>
    </source>
</evidence>
<comment type="similarity">
    <text evidence="2 11">Belongs to the mitochondrial carrier (TC 2.A.29) family.</text>
</comment>
<evidence type="ECO:0000256" key="1">
    <source>
        <dbReference type="ARBA" id="ARBA00004448"/>
    </source>
</evidence>
<dbReference type="PANTHER" id="PTHR45928">
    <property type="entry name" value="RE38146P"/>
    <property type="match status" value="1"/>
</dbReference>
<dbReference type="InterPro" id="IPR023395">
    <property type="entry name" value="MCP_dom_sf"/>
</dbReference>
<comment type="caution">
    <text evidence="12">The sequence shown here is derived from an EMBL/GenBank/DDBJ whole genome shotgun (WGS) entry which is preliminary data.</text>
</comment>
<keyword evidence="7" id="KW-1133">Transmembrane helix</keyword>
<dbReference type="SUPFAM" id="SSF103506">
    <property type="entry name" value="Mitochondrial carrier"/>
    <property type="match status" value="1"/>
</dbReference>
<keyword evidence="6" id="KW-0999">Mitochondrion inner membrane</keyword>
<dbReference type="Pfam" id="PF00153">
    <property type="entry name" value="Mito_carr"/>
    <property type="match status" value="2"/>
</dbReference>
<evidence type="ECO:0000256" key="4">
    <source>
        <dbReference type="ARBA" id="ARBA00022692"/>
    </source>
</evidence>
<comment type="subcellular location">
    <subcellularLocation>
        <location evidence="1">Mitochondrion inner membrane</location>
        <topology evidence="1">Multi-pass membrane protein</topology>
    </subcellularLocation>
</comment>
<dbReference type="Gene3D" id="1.50.40.10">
    <property type="entry name" value="Mitochondrial carrier domain"/>
    <property type="match status" value="1"/>
</dbReference>
<evidence type="ECO:0000256" key="9">
    <source>
        <dbReference type="ARBA" id="ARBA00023136"/>
    </source>
</evidence>
<keyword evidence="4 10" id="KW-0812">Transmembrane</keyword>
<name>X6MS98_RETFI</name>
<dbReference type="EMBL" id="ASPP01017768">
    <property type="protein sequence ID" value="ETO16848.1"/>
    <property type="molecule type" value="Genomic_DNA"/>
</dbReference>
<dbReference type="InterPro" id="IPR018108">
    <property type="entry name" value="MCP_transmembrane"/>
</dbReference>
<dbReference type="OrthoDB" id="6703404at2759"/>
<keyword evidence="9 10" id="KW-0472">Membrane</keyword>
<dbReference type="Proteomes" id="UP000023152">
    <property type="component" value="Unassembled WGS sequence"/>
</dbReference>
<protein>
    <submittedName>
        <fullName evidence="12">Uncharacterized protein</fullName>
    </submittedName>
</protein>
<dbReference type="AlphaFoldDB" id="X6MS98"/>
<reference evidence="12 13" key="1">
    <citation type="journal article" date="2013" name="Curr. Biol.">
        <title>The Genome of the Foraminiferan Reticulomyxa filosa.</title>
        <authorList>
            <person name="Glockner G."/>
            <person name="Hulsmann N."/>
            <person name="Schleicher M."/>
            <person name="Noegel A.A."/>
            <person name="Eichinger L."/>
            <person name="Gallinger C."/>
            <person name="Pawlowski J."/>
            <person name="Sierra R."/>
            <person name="Euteneuer U."/>
            <person name="Pillet L."/>
            <person name="Moustafa A."/>
            <person name="Platzer M."/>
            <person name="Groth M."/>
            <person name="Szafranski K."/>
            <person name="Schliwa M."/>
        </authorList>
    </citation>
    <scope>NUCLEOTIDE SEQUENCE [LARGE SCALE GENOMIC DNA]</scope>
</reference>
<evidence type="ECO:0000256" key="3">
    <source>
        <dbReference type="ARBA" id="ARBA00022448"/>
    </source>
</evidence>
<evidence type="ECO:0000256" key="5">
    <source>
        <dbReference type="ARBA" id="ARBA00022737"/>
    </source>
</evidence>
<evidence type="ECO:0000256" key="11">
    <source>
        <dbReference type="RuleBase" id="RU000488"/>
    </source>
</evidence>
<keyword evidence="3 11" id="KW-0813">Transport</keyword>
<dbReference type="PROSITE" id="PS50920">
    <property type="entry name" value="SOLCAR"/>
    <property type="match status" value="2"/>
</dbReference>
<gene>
    <name evidence="12" type="ORF">RFI_20491</name>
</gene>
<feature type="repeat" description="Solcar" evidence="10">
    <location>
        <begin position="70"/>
        <end position="140"/>
    </location>
</feature>